<comment type="caution">
    <text evidence="1">The sequence shown here is derived from an EMBL/GenBank/DDBJ whole genome shotgun (WGS) entry which is preliminary data.</text>
</comment>
<sequence>MNLSKVQTIYFLLHATQPKNNDDDKINFDLIVKHEEKLFTADFLTIKSPFSPIIREKNLDYDGDEDVKELNLEYFRSIFRAWQSEIGSPFFTTSKAFSNPLWLLEKVSHFTDSIEDIPFITSRVSNLKYLESGLELKEAILDLEGYSIVSLVVH</sequence>
<dbReference type="Proteomes" id="UP001180842">
    <property type="component" value="Unassembled WGS sequence"/>
</dbReference>
<dbReference type="AlphaFoldDB" id="A0AAE4I4V8"/>
<name>A0AAE4I4V8_9ENTE</name>
<protein>
    <submittedName>
        <fullName evidence="1">Uncharacterized protein</fullName>
    </submittedName>
</protein>
<dbReference type="EMBL" id="JARQAI010000024">
    <property type="protein sequence ID" value="MDT2737939.1"/>
    <property type="molecule type" value="Genomic_DNA"/>
</dbReference>
<accession>A0AAE4I4V8</accession>
<proteinExistence type="predicted"/>
<evidence type="ECO:0000313" key="1">
    <source>
        <dbReference type="EMBL" id="MDT2737939.1"/>
    </source>
</evidence>
<gene>
    <name evidence="1" type="ORF">P7H00_12545</name>
</gene>
<organism evidence="1 2">
    <name type="scientific">Enterococcus pseudoavium</name>
    <dbReference type="NCBI Taxonomy" id="44007"/>
    <lineage>
        <taxon>Bacteria</taxon>
        <taxon>Bacillati</taxon>
        <taxon>Bacillota</taxon>
        <taxon>Bacilli</taxon>
        <taxon>Lactobacillales</taxon>
        <taxon>Enterococcaceae</taxon>
        <taxon>Enterococcus</taxon>
    </lineage>
</organism>
<evidence type="ECO:0000313" key="2">
    <source>
        <dbReference type="Proteomes" id="UP001180842"/>
    </source>
</evidence>
<reference evidence="1" key="1">
    <citation type="submission" date="2023-03" db="EMBL/GenBank/DDBJ databases">
        <authorList>
            <person name="Shen W."/>
            <person name="Cai J."/>
        </authorList>
    </citation>
    <scope>NUCLEOTIDE SEQUENCE</scope>
    <source>
        <strain evidence="1">P69-2</strain>
    </source>
</reference>
<dbReference type="RefSeq" id="WP_311797440.1">
    <property type="nucleotide sequence ID" value="NZ_JARQAI010000024.1"/>
</dbReference>